<sequence>MEPSEYSLGADGAAPARTLAERRRERTRLEIARAAAHLFAEQGPENVTAEEIAEAAGISLRTFYRYFGAKEEAITPLLTSGADNWVDLLTSAAEKDPLELFPRLIDEVLVPKTAADREELRVTRGVLRTVAETPLLRAAWHRVNFDSEARLRPILTEICGPDADPFEVRLLATVASDAIRLGLEHWAAGDADPDGSGGTPARLAQEVFARLSRGLAD</sequence>
<dbReference type="PROSITE" id="PS01081">
    <property type="entry name" value="HTH_TETR_1"/>
    <property type="match status" value="1"/>
</dbReference>
<dbReference type="InterPro" id="IPR001647">
    <property type="entry name" value="HTH_TetR"/>
</dbReference>
<dbReference type="PANTHER" id="PTHR30055">
    <property type="entry name" value="HTH-TYPE TRANSCRIPTIONAL REGULATOR RUTR"/>
    <property type="match status" value="1"/>
</dbReference>
<proteinExistence type="predicted"/>
<keyword evidence="2 4" id="KW-0238">DNA-binding</keyword>
<dbReference type="InterPro" id="IPR050109">
    <property type="entry name" value="HTH-type_TetR-like_transc_reg"/>
</dbReference>
<keyword evidence="1" id="KW-0805">Transcription regulation</keyword>
<protein>
    <submittedName>
        <fullName evidence="6">TetR/AcrR family transcriptional regulator</fullName>
    </submittedName>
</protein>
<feature type="DNA-binding region" description="H-T-H motif" evidence="4">
    <location>
        <begin position="48"/>
        <end position="67"/>
    </location>
</feature>
<dbReference type="PANTHER" id="PTHR30055:SF238">
    <property type="entry name" value="MYCOFACTOCIN BIOSYNTHESIS TRANSCRIPTIONAL REGULATOR MFTR-RELATED"/>
    <property type="match status" value="1"/>
</dbReference>
<dbReference type="Pfam" id="PF00440">
    <property type="entry name" value="TetR_N"/>
    <property type="match status" value="1"/>
</dbReference>
<organism evidence="6 7">
    <name type="scientific">Leucobacter albus</name>
    <dbReference type="NCBI Taxonomy" id="272210"/>
    <lineage>
        <taxon>Bacteria</taxon>
        <taxon>Bacillati</taxon>
        <taxon>Actinomycetota</taxon>
        <taxon>Actinomycetes</taxon>
        <taxon>Micrococcales</taxon>
        <taxon>Microbacteriaceae</taxon>
        <taxon>Leucobacter</taxon>
    </lineage>
</organism>
<evidence type="ECO:0000256" key="3">
    <source>
        <dbReference type="ARBA" id="ARBA00023163"/>
    </source>
</evidence>
<dbReference type="PROSITE" id="PS50977">
    <property type="entry name" value="HTH_TETR_2"/>
    <property type="match status" value="1"/>
</dbReference>
<reference evidence="7" key="1">
    <citation type="journal article" date="2019" name="Int. J. Syst. Evol. Microbiol.">
        <title>The Global Catalogue of Microorganisms (GCM) 10K type strain sequencing project: providing services to taxonomists for standard genome sequencing and annotation.</title>
        <authorList>
            <consortium name="The Broad Institute Genomics Platform"/>
            <consortium name="The Broad Institute Genome Sequencing Center for Infectious Disease"/>
            <person name="Wu L."/>
            <person name="Ma J."/>
        </authorList>
    </citation>
    <scope>NUCLEOTIDE SEQUENCE [LARGE SCALE GENOMIC DNA]</scope>
    <source>
        <strain evidence="7">CCUG 50213</strain>
    </source>
</reference>
<dbReference type="Gene3D" id="1.10.357.10">
    <property type="entry name" value="Tetracycline Repressor, domain 2"/>
    <property type="match status" value="1"/>
</dbReference>
<name>A0ABW3TL51_9MICO</name>
<evidence type="ECO:0000313" key="7">
    <source>
        <dbReference type="Proteomes" id="UP001597181"/>
    </source>
</evidence>
<dbReference type="PRINTS" id="PR00455">
    <property type="entry name" value="HTHTETR"/>
</dbReference>
<evidence type="ECO:0000259" key="5">
    <source>
        <dbReference type="PROSITE" id="PS50977"/>
    </source>
</evidence>
<evidence type="ECO:0000313" key="6">
    <source>
        <dbReference type="EMBL" id="MFD1201032.1"/>
    </source>
</evidence>
<evidence type="ECO:0000256" key="1">
    <source>
        <dbReference type="ARBA" id="ARBA00023015"/>
    </source>
</evidence>
<dbReference type="InterPro" id="IPR023772">
    <property type="entry name" value="DNA-bd_HTH_TetR-type_CS"/>
</dbReference>
<accession>A0ABW3TL51</accession>
<keyword evidence="7" id="KW-1185">Reference proteome</keyword>
<evidence type="ECO:0000256" key="2">
    <source>
        <dbReference type="ARBA" id="ARBA00023125"/>
    </source>
</evidence>
<dbReference type="SUPFAM" id="SSF46689">
    <property type="entry name" value="Homeodomain-like"/>
    <property type="match status" value="1"/>
</dbReference>
<feature type="domain" description="HTH tetR-type" evidence="5">
    <location>
        <begin position="25"/>
        <end position="85"/>
    </location>
</feature>
<dbReference type="Proteomes" id="UP001597181">
    <property type="component" value="Unassembled WGS sequence"/>
</dbReference>
<keyword evidence="3" id="KW-0804">Transcription</keyword>
<dbReference type="InterPro" id="IPR009057">
    <property type="entry name" value="Homeodomain-like_sf"/>
</dbReference>
<dbReference type="RefSeq" id="WP_343959784.1">
    <property type="nucleotide sequence ID" value="NZ_BAAAKZ010000003.1"/>
</dbReference>
<dbReference type="EMBL" id="JBHTLY010000001">
    <property type="protein sequence ID" value="MFD1201032.1"/>
    <property type="molecule type" value="Genomic_DNA"/>
</dbReference>
<comment type="caution">
    <text evidence="6">The sequence shown here is derived from an EMBL/GenBank/DDBJ whole genome shotgun (WGS) entry which is preliminary data.</text>
</comment>
<gene>
    <name evidence="6" type="ORF">ACFQ3U_03900</name>
</gene>
<evidence type="ECO:0000256" key="4">
    <source>
        <dbReference type="PROSITE-ProRule" id="PRU00335"/>
    </source>
</evidence>